<gene>
    <name evidence="2" type="ORF">PHPALM_9423</name>
</gene>
<evidence type="ECO:0000313" key="2">
    <source>
        <dbReference type="EMBL" id="POM73710.1"/>
    </source>
</evidence>
<feature type="compositionally biased region" description="Polar residues" evidence="1">
    <location>
        <begin position="13"/>
        <end position="28"/>
    </location>
</feature>
<sequence>MARNRMDADESTDQAQGEDASSNPTSHPAQAPAADNMVMMRQMFEFMSTAQRQNQEQMAQMLQQQVLLQQQMLQAHVVAQKPQKKTGKPPQFNGQANEDLELWLFSTEQYYSSYSEEMQSDSSDLATPSSRTSAPRHKPANS</sequence>
<dbReference type="EMBL" id="NCKW01005034">
    <property type="protein sequence ID" value="POM73710.1"/>
    <property type="molecule type" value="Genomic_DNA"/>
</dbReference>
<keyword evidence="3" id="KW-1185">Reference proteome</keyword>
<feature type="region of interest" description="Disordered" evidence="1">
    <location>
        <begin position="114"/>
        <end position="142"/>
    </location>
</feature>
<comment type="caution">
    <text evidence="2">The sequence shown here is derived from an EMBL/GenBank/DDBJ whole genome shotgun (WGS) entry which is preliminary data.</text>
</comment>
<evidence type="ECO:0000313" key="3">
    <source>
        <dbReference type="Proteomes" id="UP000237271"/>
    </source>
</evidence>
<evidence type="ECO:0000256" key="1">
    <source>
        <dbReference type="SAM" id="MobiDB-lite"/>
    </source>
</evidence>
<organism evidence="2 3">
    <name type="scientific">Phytophthora palmivora</name>
    <dbReference type="NCBI Taxonomy" id="4796"/>
    <lineage>
        <taxon>Eukaryota</taxon>
        <taxon>Sar</taxon>
        <taxon>Stramenopiles</taxon>
        <taxon>Oomycota</taxon>
        <taxon>Peronosporomycetes</taxon>
        <taxon>Peronosporales</taxon>
        <taxon>Peronosporaceae</taxon>
        <taxon>Phytophthora</taxon>
    </lineage>
</organism>
<accession>A0A2P4Y7C9</accession>
<proteinExistence type="predicted"/>
<feature type="compositionally biased region" description="Low complexity" evidence="1">
    <location>
        <begin position="114"/>
        <end position="124"/>
    </location>
</feature>
<protein>
    <submittedName>
        <fullName evidence="2">Uncharacterized protein</fullName>
    </submittedName>
</protein>
<dbReference type="Proteomes" id="UP000237271">
    <property type="component" value="Unassembled WGS sequence"/>
</dbReference>
<dbReference type="AlphaFoldDB" id="A0A2P4Y7C9"/>
<name>A0A2P4Y7C9_9STRA</name>
<feature type="region of interest" description="Disordered" evidence="1">
    <location>
        <begin position="79"/>
        <end position="99"/>
    </location>
</feature>
<feature type="region of interest" description="Disordered" evidence="1">
    <location>
        <begin position="1"/>
        <end position="37"/>
    </location>
</feature>
<reference evidence="2 3" key="1">
    <citation type="journal article" date="2017" name="Genome Biol. Evol.">
        <title>Phytophthora megakarya and P. palmivora, closely related causal agents of cacao black pod rot, underwent increases in genome sizes and gene numbers by different mechanisms.</title>
        <authorList>
            <person name="Ali S.S."/>
            <person name="Shao J."/>
            <person name="Lary D.J."/>
            <person name="Kronmiller B."/>
            <person name="Shen D."/>
            <person name="Strem M.D."/>
            <person name="Amoako-Attah I."/>
            <person name="Akrofi A.Y."/>
            <person name="Begoude B.A."/>
            <person name="Ten Hoopen G.M."/>
            <person name="Coulibaly K."/>
            <person name="Kebe B.I."/>
            <person name="Melnick R.L."/>
            <person name="Guiltinan M.J."/>
            <person name="Tyler B.M."/>
            <person name="Meinhardt L.W."/>
            <person name="Bailey B.A."/>
        </authorList>
    </citation>
    <scope>NUCLEOTIDE SEQUENCE [LARGE SCALE GENOMIC DNA]</scope>
    <source>
        <strain evidence="3">sbr112.9</strain>
    </source>
</reference>